<reference evidence="1" key="1">
    <citation type="submission" date="2021-03" db="EMBL/GenBank/DDBJ databases">
        <title>Draft genome sequence of rust myrtle Austropuccinia psidii MF-1, a brazilian biotype.</title>
        <authorList>
            <person name="Quecine M.C."/>
            <person name="Pachon D.M.R."/>
            <person name="Bonatelli M.L."/>
            <person name="Correr F.H."/>
            <person name="Franceschini L.M."/>
            <person name="Leite T.F."/>
            <person name="Margarido G.R.A."/>
            <person name="Almeida C.A."/>
            <person name="Ferrarezi J.A."/>
            <person name="Labate C.A."/>
        </authorList>
    </citation>
    <scope>NUCLEOTIDE SEQUENCE</scope>
    <source>
        <strain evidence="1">MF-1</strain>
    </source>
</reference>
<proteinExistence type="predicted"/>
<keyword evidence="2" id="KW-1185">Reference proteome</keyword>
<gene>
    <name evidence="1" type="ORF">O181_133698</name>
</gene>
<comment type="caution">
    <text evidence="1">The sequence shown here is derived from an EMBL/GenBank/DDBJ whole genome shotgun (WGS) entry which is preliminary data.</text>
</comment>
<dbReference type="EMBL" id="AVOT02157784">
    <property type="protein sequence ID" value="MBW0593983.1"/>
    <property type="molecule type" value="Genomic_DNA"/>
</dbReference>
<organism evidence="1 2">
    <name type="scientific">Austropuccinia psidii MF-1</name>
    <dbReference type="NCBI Taxonomy" id="1389203"/>
    <lineage>
        <taxon>Eukaryota</taxon>
        <taxon>Fungi</taxon>
        <taxon>Dikarya</taxon>
        <taxon>Basidiomycota</taxon>
        <taxon>Pucciniomycotina</taxon>
        <taxon>Pucciniomycetes</taxon>
        <taxon>Pucciniales</taxon>
        <taxon>Sphaerophragmiaceae</taxon>
        <taxon>Austropuccinia</taxon>
    </lineage>
</organism>
<accession>A0A9Q3L4S7</accession>
<name>A0A9Q3L4S7_9BASI</name>
<evidence type="ECO:0000313" key="1">
    <source>
        <dbReference type="EMBL" id="MBW0593983.1"/>
    </source>
</evidence>
<dbReference type="Proteomes" id="UP000765509">
    <property type="component" value="Unassembled WGS sequence"/>
</dbReference>
<feature type="non-terminal residue" evidence="1">
    <location>
        <position position="134"/>
    </location>
</feature>
<protein>
    <submittedName>
        <fullName evidence="1">Uncharacterized protein</fullName>
    </submittedName>
</protein>
<evidence type="ECO:0000313" key="2">
    <source>
        <dbReference type="Proteomes" id="UP000765509"/>
    </source>
</evidence>
<sequence>MSKKLTSICDSDHSDCLPSVLYGAGFFDNLRELSGESIALTEIWDINNTYNGFKSVRGVEPPCINFQRKGIPCVESATVRFTRCPFCNLGKRNCSQSHYSFPENPRRLWSSIKKGAIFGLESPVYEPPTSDATS</sequence>
<dbReference type="AlphaFoldDB" id="A0A9Q3L4S7"/>